<dbReference type="InterPro" id="IPR015943">
    <property type="entry name" value="WD40/YVTN_repeat-like_dom_sf"/>
</dbReference>
<dbReference type="PROSITE" id="PS50294">
    <property type="entry name" value="WD_REPEATS_REGION"/>
    <property type="match status" value="2"/>
</dbReference>
<feature type="region of interest" description="Disordered" evidence="9">
    <location>
        <begin position="48"/>
        <end position="70"/>
    </location>
</feature>
<keyword evidence="3" id="KW-0698">rRNA processing</keyword>
<evidence type="ECO:0000259" key="10">
    <source>
        <dbReference type="Pfam" id="PF23769"/>
    </source>
</evidence>
<feature type="compositionally biased region" description="Low complexity" evidence="9">
    <location>
        <begin position="960"/>
        <end position="980"/>
    </location>
</feature>
<accession>A0A9N8ZPC1</accession>
<feature type="domain" description="WD repeat-containing protein 75 second beta-propeller" evidence="10">
    <location>
        <begin position="470"/>
        <end position="788"/>
    </location>
</feature>
<dbReference type="PROSITE" id="PS00678">
    <property type="entry name" value="WD_REPEATS_1"/>
    <property type="match status" value="1"/>
</dbReference>
<dbReference type="Gene3D" id="2.130.10.10">
    <property type="entry name" value="YVTN repeat-like/Quinoprotein amine dehydrogenase"/>
    <property type="match status" value="2"/>
</dbReference>
<evidence type="ECO:0000256" key="5">
    <source>
        <dbReference type="ARBA" id="ARBA00022737"/>
    </source>
</evidence>
<feature type="compositionally biased region" description="Polar residues" evidence="9">
    <location>
        <begin position="986"/>
        <end position="1003"/>
    </location>
</feature>
<keyword evidence="5" id="KW-0677">Repeat</keyword>
<keyword evidence="6" id="KW-0804">Transcription</keyword>
<keyword evidence="12" id="KW-1185">Reference proteome</keyword>
<evidence type="ECO:0000313" key="12">
    <source>
        <dbReference type="Proteomes" id="UP000789831"/>
    </source>
</evidence>
<dbReference type="PANTHER" id="PTHR44215">
    <property type="entry name" value="WD REPEAT-CONTAINING PROTEIN 75"/>
    <property type="match status" value="1"/>
</dbReference>
<proteinExistence type="predicted"/>
<dbReference type="EMBL" id="CAJVPL010000489">
    <property type="protein sequence ID" value="CAG8502647.1"/>
    <property type="molecule type" value="Genomic_DNA"/>
</dbReference>
<feature type="repeat" description="WD" evidence="8">
    <location>
        <begin position="368"/>
        <end position="409"/>
    </location>
</feature>
<reference evidence="11" key="1">
    <citation type="submission" date="2021-06" db="EMBL/GenBank/DDBJ databases">
        <authorList>
            <person name="Kallberg Y."/>
            <person name="Tangrot J."/>
            <person name="Rosling A."/>
        </authorList>
    </citation>
    <scope>NUCLEOTIDE SEQUENCE</scope>
    <source>
        <strain evidence="11">MT106</strain>
    </source>
</reference>
<dbReference type="SUPFAM" id="SSF82171">
    <property type="entry name" value="DPP6 N-terminal domain-like"/>
    <property type="match status" value="1"/>
</dbReference>
<feature type="region of interest" description="Disordered" evidence="9">
    <location>
        <begin position="960"/>
        <end position="1032"/>
    </location>
</feature>
<dbReference type="Pfam" id="PF23769">
    <property type="entry name" value="Beta-prop_WDR75_2nd"/>
    <property type="match status" value="1"/>
</dbReference>
<evidence type="ECO:0000256" key="3">
    <source>
        <dbReference type="ARBA" id="ARBA00022552"/>
    </source>
</evidence>
<dbReference type="GO" id="GO:2000234">
    <property type="term" value="P:positive regulation of rRNA processing"/>
    <property type="evidence" value="ECO:0007669"/>
    <property type="project" value="TreeGrafter"/>
</dbReference>
<feature type="region of interest" description="Disordered" evidence="9">
    <location>
        <begin position="1"/>
        <end position="33"/>
    </location>
</feature>
<dbReference type="SMART" id="SM00320">
    <property type="entry name" value="WD40"/>
    <property type="match status" value="4"/>
</dbReference>
<dbReference type="InterPro" id="IPR053826">
    <property type="entry name" value="WDR75"/>
</dbReference>
<keyword evidence="7" id="KW-0539">Nucleus</keyword>
<dbReference type="InterPro" id="IPR019775">
    <property type="entry name" value="WD40_repeat_CS"/>
</dbReference>
<protein>
    <submittedName>
        <fullName evidence="11">2795_t:CDS:1</fullName>
    </submittedName>
</protein>
<comment type="subcellular location">
    <subcellularLocation>
        <location evidence="1">Nucleus</location>
        <location evidence="1">Nucleolus</location>
    </subcellularLocation>
</comment>
<keyword evidence="4 8" id="KW-0853">WD repeat</keyword>
<dbReference type="Proteomes" id="UP000789831">
    <property type="component" value="Unassembled WGS sequence"/>
</dbReference>
<dbReference type="GO" id="GO:0032040">
    <property type="term" value="C:small-subunit processome"/>
    <property type="evidence" value="ECO:0007669"/>
    <property type="project" value="InterPro"/>
</dbReference>
<dbReference type="Pfam" id="PF23869">
    <property type="entry name" value="Beta-prop_WDR75_1st"/>
    <property type="match status" value="1"/>
</dbReference>
<feature type="compositionally biased region" description="Basic residues" evidence="9">
    <location>
        <begin position="1023"/>
        <end position="1032"/>
    </location>
</feature>
<gene>
    <name evidence="11" type="ORF">AGERDE_LOCUS4326</name>
</gene>
<evidence type="ECO:0000256" key="8">
    <source>
        <dbReference type="PROSITE-ProRule" id="PRU00221"/>
    </source>
</evidence>
<dbReference type="PROSITE" id="PS50082">
    <property type="entry name" value="WD_REPEATS_2"/>
    <property type="match status" value="2"/>
</dbReference>
<dbReference type="GO" id="GO:0003723">
    <property type="term" value="F:RNA binding"/>
    <property type="evidence" value="ECO:0007669"/>
    <property type="project" value="InterPro"/>
</dbReference>
<feature type="compositionally biased region" description="Polar residues" evidence="9">
    <location>
        <begin position="1011"/>
        <end position="1022"/>
    </location>
</feature>
<feature type="region of interest" description="Disordered" evidence="9">
    <location>
        <begin position="599"/>
        <end position="622"/>
    </location>
</feature>
<comment type="caution">
    <text evidence="11">The sequence shown here is derived from an EMBL/GenBank/DDBJ whole genome shotgun (WGS) entry which is preliminary data.</text>
</comment>
<keyword evidence="2" id="KW-0690">Ribosome biogenesis</keyword>
<evidence type="ECO:0000256" key="4">
    <source>
        <dbReference type="ARBA" id="ARBA00022574"/>
    </source>
</evidence>
<dbReference type="GO" id="GO:0045943">
    <property type="term" value="P:positive regulation of transcription by RNA polymerase I"/>
    <property type="evidence" value="ECO:0007669"/>
    <property type="project" value="InterPro"/>
</dbReference>
<feature type="compositionally biased region" description="Low complexity" evidence="9">
    <location>
        <begin position="602"/>
        <end position="614"/>
    </location>
</feature>
<evidence type="ECO:0000256" key="2">
    <source>
        <dbReference type="ARBA" id="ARBA00022517"/>
    </source>
</evidence>
<dbReference type="AlphaFoldDB" id="A0A9N8ZPC1"/>
<dbReference type="InterPro" id="IPR001680">
    <property type="entry name" value="WD40_rpt"/>
</dbReference>
<evidence type="ECO:0000256" key="6">
    <source>
        <dbReference type="ARBA" id="ARBA00023163"/>
    </source>
</evidence>
<evidence type="ECO:0000256" key="9">
    <source>
        <dbReference type="SAM" id="MobiDB-lite"/>
    </source>
</evidence>
<dbReference type="GO" id="GO:0006364">
    <property type="term" value="P:rRNA processing"/>
    <property type="evidence" value="ECO:0007669"/>
    <property type="project" value="UniProtKB-KW"/>
</dbReference>
<name>A0A9N8ZPC1_9GLOM</name>
<evidence type="ECO:0000256" key="1">
    <source>
        <dbReference type="ARBA" id="ARBA00004604"/>
    </source>
</evidence>
<dbReference type="PANTHER" id="PTHR44215:SF1">
    <property type="entry name" value="WD REPEAT-CONTAINING PROTEIN 75"/>
    <property type="match status" value="1"/>
</dbReference>
<evidence type="ECO:0000313" key="11">
    <source>
        <dbReference type="EMBL" id="CAG8502647.1"/>
    </source>
</evidence>
<dbReference type="SUPFAM" id="SSF50978">
    <property type="entry name" value="WD40 repeat-like"/>
    <property type="match status" value="1"/>
</dbReference>
<feature type="repeat" description="WD" evidence="8">
    <location>
        <begin position="159"/>
        <end position="201"/>
    </location>
</feature>
<dbReference type="OrthoDB" id="4096at2759"/>
<evidence type="ECO:0000256" key="7">
    <source>
        <dbReference type="ARBA" id="ARBA00023242"/>
    </source>
</evidence>
<organism evidence="11 12">
    <name type="scientific">Ambispora gerdemannii</name>
    <dbReference type="NCBI Taxonomy" id="144530"/>
    <lineage>
        <taxon>Eukaryota</taxon>
        <taxon>Fungi</taxon>
        <taxon>Fungi incertae sedis</taxon>
        <taxon>Mucoromycota</taxon>
        <taxon>Glomeromycotina</taxon>
        <taxon>Glomeromycetes</taxon>
        <taxon>Archaeosporales</taxon>
        <taxon>Ambisporaceae</taxon>
        <taxon>Ambispora</taxon>
    </lineage>
</organism>
<dbReference type="InterPro" id="IPR036322">
    <property type="entry name" value="WD40_repeat_dom_sf"/>
</dbReference>
<sequence>MSSFERSKPSNFKQNRNWGIRNNAVDKRDSKNISNKFQKKAVAPNIRKDFNNNNENFKHKKFNSNSNINDHKNYNETQNKKLIQSIKEADSHEKDILSTGSDKKVLYSLNRLCGGYLCKYPSVYSKNSKYLICSNENTIKVYTLTTGDCVKTLSVVPQCGGHTNEITSLAIDPNDPSLLYSSSLDGTIKIWNLDKAVLLETLDLKCPIYHMMVDPKHSKDIYIFTEISSFDSVSLNLNLFDDSEDDKDDSQNYKSNHLLRIHRVNNEGGQFELTKILSLSSRISTSAIGVDGKYLVVACGRNYQVVNLEIARKDLRPVEWPNHFHSRRITSIAINSSRPCVAIGDELGMITFSYCLNERRPKFTKALTHWHAHGVTCMAFTNDGAYLLSGGEESVLVFWQVETGQRQYVPRLGGAEITFITISPNQTIIAVGLGDNTIKVLSMNRELRQVIHGLKYVPKNVSKNPLTAGLIVEPRNQHIVLPASPGNLQWYDAHNSRHIMEHEVSLRTLVSRTDEAEITMPHVDYVAFSEYGDWMVTVDSRNDKKTTPDIYLKFWEFSDHAKSYVLNTLVDHPHNDCFITSVAFRPTIWELERKSKVAKPASNTTTTNDNNKSNTKNKDEGIPKQSAYNWVCTFVGSYRQETPQKAIFSEDGSVLAIALGPFITLWDPILNEFHGELSHVPLTLTIKNLMFLSQSSPYLVSTTKDYLYLWDLESFSIRWQYRIHVPYMSADKKSSKFAVAAICNNSTCVLVFDPQTAIPRSIRIIVGPILGLVYLPKNIDNHIEQESSIVFMDEDCRLRVLGQRVLIDSNNKNDLENISDDNLRLSDTVDCKAFFSDIFGTSSSCQTVDVGSHIPIKSFNKNILDAFNAPSHLIPPVNSLFDGYMESLLVPSKHKIDDEKNKEKEDNGELSEKENYYDKNFDYLTEFFLSRIQNTPSTLEIPLSNDNTTLSSIEVSSMSSASSSSLETPTLSLSLSPSHLSKPRTLPSQITPNGASEKSISNNSKKRKLTESPNNVNDNTSKNAKKPKKIKT</sequence>
<dbReference type="InterPro" id="IPR057644">
    <property type="entry name" value="Beta-prop_WDR75_2nd"/>
</dbReference>